<feature type="non-terminal residue" evidence="1">
    <location>
        <position position="1"/>
    </location>
</feature>
<feature type="non-terminal residue" evidence="1">
    <location>
        <position position="240"/>
    </location>
</feature>
<comment type="caution">
    <text evidence="1">The sequence shown here is derived from an EMBL/GenBank/DDBJ whole genome shotgun (WGS) entry which is preliminary data.</text>
</comment>
<name>A0A5A7PTP0_STRAF</name>
<proteinExistence type="predicted"/>
<dbReference type="Proteomes" id="UP000325081">
    <property type="component" value="Unassembled WGS sequence"/>
</dbReference>
<sequence>ARLRRHTLSLHLNTSHPKIRNLDRLISSYQEIVRLQIPMNQIQTVHVFHPPGNIQGLLHRQLQWHRPILPFRQELSNRTSLSILSNNAPNHRFTARTNKPNYVRMPQISQHHHLLLKLLLHQLRPLDIILGLLQKLDRNILTVVSASVQFPESPLSKSGPHVELPQVDCPLVIVSKVPCGVARVHQSTSKSIITQLGGSPIALVPQNAGVRAIGPFATIVHGHGNRSSTVAHLQATVTVD</sequence>
<organism evidence="1 2">
    <name type="scientific">Striga asiatica</name>
    <name type="common">Asiatic witchweed</name>
    <name type="synonym">Buchnera asiatica</name>
    <dbReference type="NCBI Taxonomy" id="4170"/>
    <lineage>
        <taxon>Eukaryota</taxon>
        <taxon>Viridiplantae</taxon>
        <taxon>Streptophyta</taxon>
        <taxon>Embryophyta</taxon>
        <taxon>Tracheophyta</taxon>
        <taxon>Spermatophyta</taxon>
        <taxon>Magnoliopsida</taxon>
        <taxon>eudicotyledons</taxon>
        <taxon>Gunneridae</taxon>
        <taxon>Pentapetalae</taxon>
        <taxon>asterids</taxon>
        <taxon>lamiids</taxon>
        <taxon>Lamiales</taxon>
        <taxon>Orobanchaceae</taxon>
        <taxon>Buchnereae</taxon>
        <taxon>Striga</taxon>
    </lineage>
</organism>
<evidence type="ECO:0000313" key="2">
    <source>
        <dbReference type="Proteomes" id="UP000325081"/>
    </source>
</evidence>
<evidence type="ECO:0000313" key="1">
    <source>
        <dbReference type="EMBL" id="GER36134.1"/>
    </source>
</evidence>
<accession>A0A5A7PTP0</accession>
<dbReference type="AlphaFoldDB" id="A0A5A7PTP0"/>
<keyword evidence="2" id="KW-1185">Reference proteome</keyword>
<dbReference type="EMBL" id="BKCP01005072">
    <property type="protein sequence ID" value="GER36134.1"/>
    <property type="molecule type" value="Genomic_DNA"/>
</dbReference>
<gene>
    <name evidence="1" type="ORF">STAS_12460</name>
</gene>
<reference evidence="2" key="1">
    <citation type="journal article" date="2019" name="Curr. Biol.">
        <title>Genome Sequence of Striga asiatica Provides Insight into the Evolution of Plant Parasitism.</title>
        <authorList>
            <person name="Yoshida S."/>
            <person name="Kim S."/>
            <person name="Wafula E.K."/>
            <person name="Tanskanen J."/>
            <person name="Kim Y.M."/>
            <person name="Honaas L."/>
            <person name="Yang Z."/>
            <person name="Spallek T."/>
            <person name="Conn C.E."/>
            <person name="Ichihashi Y."/>
            <person name="Cheong K."/>
            <person name="Cui S."/>
            <person name="Der J.P."/>
            <person name="Gundlach H."/>
            <person name="Jiao Y."/>
            <person name="Hori C."/>
            <person name="Ishida J.K."/>
            <person name="Kasahara H."/>
            <person name="Kiba T."/>
            <person name="Kim M.S."/>
            <person name="Koo N."/>
            <person name="Laohavisit A."/>
            <person name="Lee Y.H."/>
            <person name="Lumba S."/>
            <person name="McCourt P."/>
            <person name="Mortimer J.C."/>
            <person name="Mutuku J.M."/>
            <person name="Nomura T."/>
            <person name="Sasaki-Sekimoto Y."/>
            <person name="Seto Y."/>
            <person name="Wang Y."/>
            <person name="Wakatake T."/>
            <person name="Sakakibara H."/>
            <person name="Demura T."/>
            <person name="Yamaguchi S."/>
            <person name="Yoneyama K."/>
            <person name="Manabe R.I."/>
            <person name="Nelson D.C."/>
            <person name="Schulman A.H."/>
            <person name="Timko M.P."/>
            <person name="dePamphilis C.W."/>
            <person name="Choi D."/>
            <person name="Shirasu K."/>
        </authorList>
    </citation>
    <scope>NUCLEOTIDE SEQUENCE [LARGE SCALE GENOMIC DNA]</scope>
    <source>
        <strain evidence="2">cv. UVA1</strain>
    </source>
</reference>
<protein>
    <submittedName>
        <fullName evidence="1">Mesenteric estrogen-dependent adipogenesis protein</fullName>
    </submittedName>
</protein>